<feature type="compositionally biased region" description="Low complexity" evidence="1">
    <location>
        <begin position="94"/>
        <end position="106"/>
    </location>
</feature>
<organism evidence="2 3">
    <name type="scientific">Botrytis hyacinthi</name>
    <dbReference type="NCBI Taxonomy" id="278943"/>
    <lineage>
        <taxon>Eukaryota</taxon>
        <taxon>Fungi</taxon>
        <taxon>Dikarya</taxon>
        <taxon>Ascomycota</taxon>
        <taxon>Pezizomycotina</taxon>
        <taxon>Leotiomycetes</taxon>
        <taxon>Helotiales</taxon>
        <taxon>Sclerotiniaceae</taxon>
        <taxon>Botrytis</taxon>
    </lineage>
</organism>
<evidence type="ECO:0000313" key="3">
    <source>
        <dbReference type="Proteomes" id="UP000297814"/>
    </source>
</evidence>
<comment type="caution">
    <text evidence="2">The sequence shown here is derived from an EMBL/GenBank/DDBJ whole genome shotgun (WGS) entry which is preliminary data.</text>
</comment>
<dbReference type="AlphaFoldDB" id="A0A4Z1H2J5"/>
<protein>
    <submittedName>
        <fullName evidence="2">Uncharacterized protein</fullName>
    </submittedName>
</protein>
<feature type="region of interest" description="Disordered" evidence="1">
    <location>
        <begin position="73"/>
        <end position="106"/>
    </location>
</feature>
<proteinExistence type="predicted"/>
<reference evidence="2 3" key="1">
    <citation type="submission" date="2017-12" db="EMBL/GenBank/DDBJ databases">
        <title>Comparative genomics of Botrytis spp.</title>
        <authorList>
            <person name="Valero-Jimenez C.A."/>
            <person name="Tapia P."/>
            <person name="Veloso J."/>
            <person name="Silva-Moreno E."/>
            <person name="Staats M."/>
            <person name="Valdes J.H."/>
            <person name="Van Kan J.A.L."/>
        </authorList>
    </citation>
    <scope>NUCLEOTIDE SEQUENCE [LARGE SCALE GENOMIC DNA]</scope>
    <source>
        <strain evidence="2 3">Bh0001</strain>
    </source>
</reference>
<evidence type="ECO:0000256" key="1">
    <source>
        <dbReference type="SAM" id="MobiDB-lite"/>
    </source>
</evidence>
<dbReference type="EMBL" id="PQXK01000022">
    <property type="protein sequence ID" value="TGO41390.1"/>
    <property type="molecule type" value="Genomic_DNA"/>
</dbReference>
<gene>
    <name evidence="2" type="ORF">BHYA_0022g00290</name>
</gene>
<accession>A0A4Z1H2J5</accession>
<dbReference type="Proteomes" id="UP000297814">
    <property type="component" value="Unassembled WGS sequence"/>
</dbReference>
<name>A0A4Z1H2J5_9HELO</name>
<evidence type="ECO:0000313" key="2">
    <source>
        <dbReference type="EMBL" id="TGO41390.1"/>
    </source>
</evidence>
<sequence>MPLVPRWRIELVISNSITNDSLTFHIFPEDIPRNISKLSILAILTSYIMPSSNSQVNLTMVEVRPGEYRLMPTFPTPTPSTPEYGNIPIKFDQSNSNSNNNNASRR</sequence>
<keyword evidence="3" id="KW-1185">Reference proteome</keyword>